<feature type="domain" description="DUF4397" evidence="1">
    <location>
        <begin position="157"/>
        <end position="240"/>
    </location>
</feature>
<keyword evidence="3" id="KW-1185">Reference proteome</keyword>
<evidence type="ECO:0000313" key="3">
    <source>
        <dbReference type="Proteomes" id="UP001139450"/>
    </source>
</evidence>
<evidence type="ECO:0000313" key="2">
    <source>
        <dbReference type="EMBL" id="MCJ8210317.1"/>
    </source>
</evidence>
<organism evidence="2 3">
    <name type="scientific">Mucilaginibacter straminoryzae</name>
    <dbReference type="NCBI Taxonomy" id="2932774"/>
    <lineage>
        <taxon>Bacteria</taxon>
        <taxon>Pseudomonadati</taxon>
        <taxon>Bacteroidota</taxon>
        <taxon>Sphingobacteriia</taxon>
        <taxon>Sphingobacteriales</taxon>
        <taxon>Sphingobacteriaceae</taxon>
        <taxon>Mucilaginibacter</taxon>
    </lineage>
</organism>
<reference evidence="2" key="1">
    <citation type="submission" date="2022-04" db="EMBL/GenBank/DDBJ databases">
        <title>Mucilaginibacter sp. RS28 isolated from freshwater.</title>
        <authorList>
            <person name="Ko S.-R."/>
        </authorList>
    </citation>
    <scope>NUCLEOTIDE SEQUENCE</scope>
    <source>
        <strain evidence="2">RS28</strain>
    </source>
</reference>
<proteinExistence type="predicted"/>
<evidence type="ECO:0000259" key="1">
    <source>
        <dbReference type="Pfam" id="PF14344"/>
    </source>
</evidence>
<dbReference type="RefSeq" id="WP_245130153.1">
    <property type="nucleotide sequence ID" value="NZ_JALJEJ010000004.1"/>
</dbReference>
<dbReference type="AlphaFoldDB" id="A0A9X2BBY0"/>
<name>A0A9X2BBY0_9SPHI</name>
<protein>
    <submittedName>
        <fullName evidence="2">DUF4397 domain-containing protein</fullName>
    </submittedName>
</protein>
<dbReference type="Pfam" id="PF14344">
    <property type="entry name" value="DUF4397"/>
    <property type="match status" value="1"/>
</dbReference>
<dbReference type="Proteomes" id="UP001139450">
    <property type="component" value="Unassembled WGS sequence"/>
</dbReference>
<gene>
    <name evidence="2" type="ORF">MUY27_11410</name>
</gene>
<dbReference type="EMBL" id="JALJEJ010000004">
    <property type="protein sequence ID" value="MCJ8210317.1"/>
    <property type="molecule type" value="Genomic_DNA"/>
</dbReference>
<sequence length="251" mass="27134">MIERSSRYFIRLMAGVLLAVFAIPLLNSCGKSTDASSPNTNNTRVVVANLSPDALPVSVYINNRIQATSTTSAGAIFRYPVSGSTLNSLSYFYISDVNYPVQFRSTGGTKVTLATVDSLPQKNGKYSIFLTGFLTNSTLKTIFLTDTDAVPAVGRGKVRFLNASPGSTSLDVYANGQKLFDDIKYLSNSKFVELPAGNYDMKIFIHGDQNTIQARVNPVTVADGRFYTLTGFGVLGRTDTAQFTAGLITNK</sequence>
<dbReference type="InterPro" id="IPR025510">
    <property type="entry name" value="DUF4397"/>
</dbReference>
<accession>A0A9X2BBY0</accession>
<comment type="caution">
    <text evidence="2">The sequence shown here is derived from an EMBL/GenBank/DDBJ whole genome shotgun (WGS) entry which is preliminary data.</text>
</comment>